<dbReference type="RefSeq" id="WP_129728693.1">
    <property type="nucleotide sequence ID" value="NZ_JBHMAF010000010.1"/>
</dbReference>
<keyword evidence="2" id="KW-0805">Transcription regulation</keyword>
<evidence type="ECO:0000313" key="7">
    <source>
        <dbReference type="Proteomes" id="UP001589609"/>
    </source>
</evidence>
<dbReference type="SUPFAM" id="SSF53850">
    <property type="entry name" value="Periplasmic binding protein-like II"/>
    <property type="match status" value="1"/>
</dbReference>
<dbReference type="Pfam" id="PF03466">
    <property type="entry name" value="LysR_substrate"/>
    <property type="match status" value="1"/>
</dbReference>
<dbReference type="PROSITE" id="PS50931">
    <property type="entry name" value="HTH_LYSR"/>
    <property type="match status" value="1"/>
</dbReference>
<evidence type="ECO:0000256" key="3">
    <source>
        <dbReference type="ARBA" id="ARBA00023125"/>
    </source>
</evidence>
<accession>A0ABV5W9W0</accession>
<feature type="domain" description="HTH lysR-type" evidence="5">
    <location>
        <begin position="1"/>
        <end position="57"/>
    </location>
</feature>
<evidence type="ECO:0000256" key="4">
    <source>
        <dbReference type="ARBA" id="ARBA00023163"/>
    </source>
</evidence>
<comment type="similarity">
    <text evidence="1">Belongs to the LysR transcriptional regulatory family.</text>
</comment>
<dbReference type="EMBL" id="JBHMAF010000010">
    <property type="protein sequence ID" value="MFB9757381.1"/>
    <property type="molecule type" value="Genomic_DNA"/>
</dbReference>
<proteinExistence type="inferred from homology"/>
<comment type="caution">
    <text evidence="6">The sequence shown here is derived from an EMBL/GenBank/DDBJ whole genome shotgun (WGS) entry which is preliminary data.</text>
</comment>
<dbReference type="Gene3D" id="1.10.10.10">
    <property type="entry name" value="Winged helix-like DNA-binding domain superfamily/Winged helix DNA-binding domain"/>
    <property type="match status" value="1"/>
</dbReference>
<name>A0ABV5W9W0_9BACI</name>
<keyword evidence="4" id="KW-0804">Transcription</keyword>
<dbReference type="Gene3D" id="3.40.190.10">
    <property type="entry name" value="Periplasmic binding protein-like II"/>
    <property type="match status" value="2"/>
</dbReference>
<dbReference type="InterPro" id="IPR036390">
    <property type="entry name" value="WH_DNA-bd_sf"/>
</dbReference>
<reference evidence="6 7" key="1">
    <citation type="submission" date="2024-09" db="EMBL/GenBank/DDBJ databases">
        <authorList>
            <person name="Sun Q."/>
            <person name="Mori K."/>
        </authorList>
    </citation>
    <scope>NUCLEOTIDE SEQUENCE [LARGE SCALE GENOMIC DNA]</scope>
    <source>
        <strain evidence="6 7">JCM 11201</strain>
    </source>
</reference>
<protein>
    <submittedName>
        <fullName evidence="6">LysR family transcriptional regulator</fullName>
    </submittedName>
</protein>
<sequence>MEQQLDVFVKVVELKNFSLAAKELHMTQPAVSQHIQMLERDMGAKLLERNNKFIRLTHTGDIVYYHAKEILGLYSRMKDLVEDAMHEARGKLLIGASYTFGEYILPHVIARLRDAYPSIQPSITIANTQEIVHLVKSYQLDVGIIEGDLHEPKLHTEPFAKDEMLLFISPKHPLSQKRNVSMRDLQDETWIVREIGSGTREAAEKLFDASQIRPEHMMEFGSNQVIKESVEAGLGITLLSKSAVRKEQKLGTLIALQIDGLPLVRNFSIITKPTKFQPRSVDVFLQLLRAEQ</sequence>
<dbReference type="SUPFAM" id="SSF46785">
    <property type="entry name" value="Winged helix' DNA-binding domain"/>
    <property type="match status" value="1"/>
</dbReference>
<dbReference type="CDD" id="cd08420">
    <property type="entry name" value="PBP2_CysL_like"/>
    <property type="match status" value="1"/>
</dbReference>
<keyword evidence="7" id="KW-1185">Reference proteome</keyword>
<dbReference type="InterPro" id="IPR005119">
    <property type="entry name" value="LysR_subst-bd"/>
</dbReference>
<gene>
    <name evidence="6" type="ORF">ACFFMS_02320</name>
</gene>
<dbReference type="InterPro" id="IPR036388">
    <property type="entry name" value="WH-like_DNA-bd_sf"/>
</dbReference>
<evidence type="ECO:0000313" key="6">
    <source>
        <dbReference type="EMBL" id="MFB9757381.1"/>
    </source>
</evidence>
<dbReference type="PANTHER" id="PTHR30126:SF39">
    <property type="entry name" value="HTH-TYPE TRANSCRIPTIONAL REGULATOR CYSL"/>
    <property type="match status" value="1"/>
</dbReference>
<dbReference type="InterPro" id="IPR000847">
    <property type="entry name" value="LysR_HTH_N"/>
</dbReference>
<evidence type="ECO:0000259" key="5">
    <source>
        <dbReference type="PROSITE" id="PS50931"/>
    </source>
</evidence>
<keyword evidence="3" id="KW-0238">DNA-binding</keyword>
<evidence type="ECO:0000256" key="1">
    <source>
        <dbReference type="ARBA" id="ARBA00009437"/>
    </source>
</evidence>
<evidence type="ECO:0000256" key="2">
    <source>
        <dbReference type="ARBA" id="ARBA00023015"/>
    </source>
</evidence>
<dbReference type="Proteomes" id="UP001589609">
    <property type="component" value="Unassembled WGS sequence"/>
</dbReference>
<dbReference type="PRINTS" id="PR00039">
    <property type="entry name" value="HTHLYSR"/>
</dbReference>
<dbReference type="Pfam" id="PF00126">
    <property type="entry name" value="HTH_1"/>
    <property type="match status" value="1"/>
</dbReference>
<dbReference type="PANTHER" id="PTHR30126">
    <property type="entry name" value="HTH-TYPE TRANSCRIPTIONAL REGULATOR"/>
    <property type="match status" value="1"/>
</dbReference>
<organism evidence="6 7">
    <name type="scientific">Ectobacillus funiculus</name>
    <dbReference type="NCBI Taxonomy" id="137993"/>
    <lineage>
        <taxon>Bacteria</taxon>
        <taxon>Bacillati</taxon>
        <taxon>Bacillota</taxon>
        <taxon>Bacilli</taxon>
        <taxon>Bacillales</taxon>
        <taxon>Bacillaceae</taxon>
        <taxon>Ectobacillus</taxon>
    </lineage>
</organism>